<comment type="function">
    <text evidence="7">Allows the formation of correctly charged Gln-tRNA(Gln) through the transamidation of misacylated Glu-tRNA(Gln) in organisms which lack glutaminyl-tRNA synthetase. The reaction takes place in the presence of glutamine and ATP through an activated gamma-phospho-Glu-tRNA(Gln).</text>
</comment>
<name>A0A2H5XD25_9BACT</name>
<keyword evidence="5 7" id="KW-0648">Protein biosynthesis</keyword>
<feature type="domain" description="Amidase" evidence="8">
    <location>
        <begin position="24"/>
        <end position="466"/>
    </location>
</feature>
<dbReference type="NCBIfam" id="TIGR00132">
    <property type="entry name" value="gatA"/>
    <property type="match status" value="1"/>
</dbReference>
<evidence type="ECO:0000256" key="7">
    <source>
        <dbReference type="HAMAP-Rule" id="MF_00120"/>
    </source>
</evidence>
<keyword evidence="4 7" id="KW-0067">ATP-binding</keyword>
<gene>
    <name evidence="7 9" type="primary">gatA</name>
    <name evidence="9" type="ORF">HRbin17_01603</name>
</gene>
<feature type="active site" description="Acyl-ester intermediate" evidence="7">
    <location>
        <position position="178"/>
    </location>
</feature>
<comment type="subunit">
    <text evidence="7">Heterotrimer of A, B and C subunits.</text>
</comment>
<dbReference type="InterPro" id="IPR020556">
    <property type="entry name" value="Amidase_CS"/>
</dbReference>
<dbReference type="PANTHER" id="PTHR11895:SF151">
    <property type="entry name" value="GLUTAMYL-TRNA(GLN) AMIDOTRANSFERASE SUBUNIT A"/>
    <property type="match status" value="1"/>
</dbReference>
<dbReference type="InterPro" id="IPR004412">
    <property type="entry name" value="GatA"/>
</dbReference>
<dbReference type="InterPro" id="IPR036928">
    <property type="entry name" value="AS_sf"/>
</dbReference>
<keyword evidence="2 7" id="KW-0436">Ligase</keyword>
<comment type="caution">
    <text evidence="9">The sequence shown here is derived from an EMBL/GenBank/DDBJ whole genome shotgun (WGS) entry which is preliminary data.</text>
</comment>
<keyword evidence="9" id="KW-0808">Transferase</keyword>
<dbReference type="GO" id="GO:0030956">
    <property type="term" value="C:glutamyl-tRNA(Gln) amidotransferase complex"/>
    <property type="evidence" value="ECO:0007669"/>
    <property type="project" value="InterPro"/>
</dbReference>
<dbReference type="InterPro" id="IPR023631">
    <property type="entry name" value="Amidase_dom"/>
</dbReference>
<dbReference type="EC" id="6.3.5.7" evidence="7"/>
<dbReference type="GO" id="GO:0050567">
    <property type="term" value="F:glutaminyl-tRNA synthase (glutamine-hydrolyzing) activity"/>
    <property type="evidence" value="ECO:0007669"/>
    <property type="project" value="UniProtKB-UniRule"/>
</dbReference>
<evidence type="ECO:0000256" key="2">
    <source>
        <dbReference type="ARBA" id="ARBA00022598"/>
    </source>
</evidence>
<keyword evidence="3 7" id="KW-0547">Nucleotide-binding</keyword>
<evidence type="ECO:0000256" key="4">
    <source>
        <dbReference type="ARBA" id="ARBA00022840"/>
    </source>
</evidence>
<sequence>MELWRLTVHEAHELLKRREISATELTKAVLERISQVDGKVQAFLTVTDELALKMAEDADRRFASGEGITPLTGIPIAIKDNMCTKGVRTTCASKILHNFVPPYDATVVAKLKEAGAVFIGKTNMDEFAMGSSTEFSGFFPTHNPWDLSRVPGGSSGGSAAAVAAGECLAALGSDTGGSIRQPAAFCGVVGLKPTYGRVSRYGLVAFASSLDQIGPMTRDVTDCALLLNAIAGHDPMDSTSIPQPVPDYTQALVADVKGMRIGLPREYFGDGIDLQVAAIVQQAAERLAQAGAELVEVSLPTTEYALAAYYIIAPAEASSNLARYDGVQYGYRAPVADDIVAMYCRTRKEGFGHEVKHRIMLGTYTLSAGYYEAYYLRAARVRTLIRRDFERAFERCDVLLTPTSPVPPFRLGERTDDPLLMKMSDICTIPANMAGLPAISVPCGFLDGLPVGVQFIGKVLDEMTLLRVAFTYEQLSGYRNLLAPIG</sequence>
<evidence type="ECO:0000259" key="8">
    <source>
        <dbReference type="Pfam" id="PF01425"/>
    </source>
</evidence>
<organism evidence="9 10">
    <name type="scientific">Candidatus Fervidibacter japonicus</name>
    <dbReference type="NCBI Taxonomy" id="2035412"/>
    <lineage>
        <taxon>Bacteria</taxon>
        <taxon>Candidatus Fervidibacterota</taxon>
        <taxon>Candidatus Fervidibacter</taxon>
    </lineage>
</organism>
<dbReference type="SUPFAM" id="SSF75304">
    <property type="entry name" value="Amidase signature (AS) enzymes"/>
    <property type="match status" value="1"/>
</dbReference>
<evidence type="ECO:0000256" key="6">
    <source>
        <dbReference type="ARBA" id="ARBA00047407"/>
    </source>
</evidence>
<dbReference type="PROSITE" id="PS00571">
    <property type="entry name" value="AMIDASES"/>
    <property type="match status" value="1"/>
</dbReference>
<dbReference type="PANTHER" id="PTHR11895">
    <property type="entry name" value="TRANSAMIDASE"/>
    <property type="match status" value="1"/>
</dbReference>
<dbReference type="Pfam" id="PF01425">
    <property type="entry name" value="Amidase"/>
    <property type="match status" value="1"/>
</dbReference>
<proteinExistence type="inferred from homology"/>
<feature type="active site" description="Charge relay system" evidence="7">
    <location>
        <position position="154"/>
    </location>
</feature>
<dbReference type="EMBL" id="BEHT01000020">
    <property type="protein sequence ID" value="GBC99082.1"/>
    <property type="molecule type" value="Genomic_DNA"/>
</dbReference>
<evidence type="ECO:0000256" key="3">
    <source>
        <dbReference type="ARBA" id="ARBA00022741"/>
    </source>
</evidence>
<dbReference type="Gene3D" id="3.90.1300.10">
    <property type="entry name" value="Amidase signature (AS) domain"/>
    <property type="match status" value="1"/>
</dbReference>
<evidence type="ECO:0000313" key="10">
    <source>
        <dbReference type="Proteomes" id="UP000236173"/>
    </source>
</evidence>
<reference evidence="10" key="1">
    <citation type="submission" date="2017-09" db="EMBL/GenBank/DDBJ databases">
        <title>Metaegenomics of thermophilic ammonia-oxidizing enrichment culture.</title>
        <authorList>
            <person name="Kato S."/>
            <person name="Suzuki K."/>
        </authorList>
    </citation>
    <scope>NUCLEOTIDE SEQUENCE [LARGE SCALE GENOMIC DNA]</scope>
</reference>
<dbReference type="GO" id="GO:0006412">
    <property type="term" value="P:translation"/>
    <property type="evidence" value="ECO:0007669"/>
    <property type="project" value="UniProtKB-UniRule"/>
</dbReference>
<protein>
    <recommendedName>
        <fullName evidence="7">Glutamyl-tRNA(Gln) amidotransferase subunit A</fullName>
        <shortName evidence="7">Glu-ADT subunit A</shortName>
        <ecNumber evidence="7">6.3.5.7</ecNumber>
    </recommendedName>
</protein>
<feature type="active site" description="Charge relay system" evidence="7">
    <location>
        <position position="79"/>
    </location>
</feature>
<evidence type="ECO:0000256" key="5">
    <source>
        <dbReference type="ARBA" id="ARBA00022917"/>
    </source>
</evidence>
<dbReference type="GO" id="GO:0005524">
    <property type="term" value="F:ATP binding"/>
    <property type="evidence" value="ECO:0007669"/>
    <property type="project" value="UniProtKB-KW"/>
</dbReference>
<evidence type="ECO:0000313" key="9">
    <source>
        <dbReference type="EMBL" id="GBC99082.1"/>
    </source>
</evidence>
<dbReference type="Proteomes" id="UP000236173">
    <property type="component" value="Unassembled WGS sequence"/>
</dbReference>
<dbReference type="AlphaFoldDB" id="A0A2H5XD25"/>
<dbReference type="HAMAP" id="MF_00120">
    <property type="entry name" value="GatA"/>
    <property type="match status" value="1"/>
</dbReference>
<dbReference type="GO" id="GO:0016740">
    <property type="term" value="F:transferase activity"/>
    <property type="evidence" value="ECO:0007669"/>
    <property type="project" value="UniProtKB-KW"/>
</dbReference>
<comment type="catalytic activity">
    <reaction evidence="6 7">
        <text>L-glutamyl-tRNA(Gln) + L-glutamine + ATP + H2O = L-glutaminyl-tRNA(Gln) + L-glutamate + ADP + phosphate + H(+)</text>
        <dbReference type="Rhea" id="RHEA:17521"/>
        <dbReference type="Rhea" id="RHEA-COMP:9681"/>
        <dbReference type="Rhea" id="RHEA-COMP:9684"/>
        <dbReference type="ChEBI" id="CHEBI:15377"/>
        <dbReference type="ChEBI" id="CHEBI:15378"/>
        <dbReference type="ChEBI" id="CHEBI:29985"/>
        <dbReference type="ChEBI" id="CHEBI:30616"/>
        <dbReference type="ChEBI" id="CHEBI:43474"/>
        <dbReference type="ChEBI" id="CHEBI:58359"/>
        <dbReference type="ChEBI" id="CHEBI:78520"/>
        <dbReference type="ChEBI" id="CHEBI:78521"/>
        <dbReference type="ChEBI" id="CHEBI:456216"/>
        <dbReference type="EC" id="6.3.5.7"/>
    </reaction>
</comment>
<evidence type="ECO:0000256" key="1">
    <source>
        <dbReference type="ARBA" id="ARBA00008069"/>
    </source>
</evidence>
<comment type="similarity">
    <text evidence="1 7">Belongs to the amidase family. GatA subfamily.</text>
</comment>
<accession>A0A2H5XD25</accession>
<dbReference type="InterPro" id="IPR000120">
    <property type="entry name" value="Amidase"/>
</dbReference>